<evidence type="ECO:0000313" key="1">
    <source>
        <dbReference type="EMBL" id="GFY55121.1"/>
    </source>
</evidence>
<proteinExistence type="predicted"/>
<accession>A0A8X6XP46</accession>
<dbReference type="Proteomes" id="UP000886998">
    <property type="component" value="Unassembled WGS sequence"/>
</dbReference>
<keyword evidence="2" id="KW-1185">Reference proteome</keyword>
<reference evidence="1" key="1">
    <citation type="submission" date="2020-08" db="EMBL/GenBank/DDBJ databases">
        <title>Multicomponent nature underlies the extraordinary mechanical properties of spider dragline silk.</title>
        <authorList>
            <person name="Kono N."/>
            <person name="Nakamura H."/>
            <person name="Mori M."/>
            <person name="Yoshida Y."/>
            <person name="Ohtoshi R."/>
            <person name="Malay A.D."/>
            <person name="Moran D.A.P."/>
            <person name="Tomita M."/>
            <person name="Numata K."/>
            <person name="Arakawa K."/>
        </authorList>
    </citation>
    <scope>NUCLEOTIDE SEQUENCE</scope>
</reference>
<gene>
    <name evidence="1" type="ORF">TNIN_281041</name>
</gene>
<evidence type="ECO:0000313" key="2">
    <source>
        <dbReference type="Proteomes" id="UP000886998"/>
    </source>
</evidence>
<comment type="caution">
    <text evidence="1">The sequence shown here is derived from an EMBL/GenBank/DDBJ whole genome shotgun (WGS) entry which is preliminary data.</text>
</comment>
<sequence length="205" mass="22978">MAPKSSRSPNDETTANSIYGRMVSPNSSRWLCWILAPSSQKPIRVTNPHHLARQISVTFKFLPTEVGSSQKSHSHLLKSRKYILNQNQFRQVKSKRLEISHVGKGGWPCIHGRLTTSMPSSESIFTLVEPFFCGLQVLALVPFSPGSKIPSVSSRHKSEIFSCVVYMKRHDAIRAVCRFSVLQPSPINVHPSRVSTKTRSDLIVL</sequence>
<organism evidence="1 2">
    <name type="scientific">Trichonephila inaurata madagascariensis</name>
    <dbReference type="NCBI Taxonomy" id="2747483"/>
    <lineage>
        <taxon>Eukaryota</taxon>
        <taxon>Metazoa</taxon>
        <taxon>Ecdysozoa</taxon>
        <taxon>Arthropoda</taxon>
        <taxon>Chelicerata</taxon>
        <taxon>Arachnida</taxon>
        <taxon>Araneae</taxon>
        <taxon>Araneomorphae</taxon>
        <taxon>Entelegynae</taxon>
        <taxon>Araneoidea</taxon>
        <taxon>Nephilidae</taxon>
        <taxon>Trichonephila</taxon>
        <taxon>Trichonephila inaurata</taxon>
    </lineage>
</organism>
<dbReference type="EMBL" id="BMAV01010197">
    <property type="protein sequence ID" value="GFY55121.1"/>
    <property type="molecule type" value="Genomic_DNA"/>
</dbReference>
<name>A0A8X6XP46_9ARAC</name>
<protein>
    <submittedName>
        <fullName evidence="1">Uncharacterized protein</fullName>
    </submittedName>
</protein>
<dbReference type="AlphaFoldDB" id="A0A8X6XP46"/>